<proteinExistence type="predicted"/>
<dbReference type="InterPro" id="IPR029068">
    <property type="entry name" value="Glyas_Bleomycin-R_OHBP_Dase"/>
</dbReference>
<accession>A0A4R2J0Q9</accession>
<dbReference type="InterPro" id="IPR041581">
    <property type="entry name" value="Glyoxalase_6"/>
</dbReference>
<dbReference type="EMBL" id="SLWR01000001">
    <property type="protein sequence ID" value="TCO51801.1"/>
    <property type="molecule type" value="Genomic_DNA"/>
</dbReference>
<reference evidence="2 3" key="1">
    <citation type="journal article" date="2015" name="Stand. Genomic Sci.">
        <title>Genomic Encyclopedia of Bacterial and Archaeal Type Strains, Phase III: the genomes of soil and plant-associated and newly described type strains.</title>
        <authorList>
            <person name="Whitman W.B."/>
            <person name="Woyke T."/>
            <person name="Klenk H.P."/>
            <person name="Zhou Y."/>
            <person name="Lilburn T.G."/>
            <person name="Beck B.J."/>
            <person name="De Vos P."/>
            <person name="Vandamme P."/>
            <person name="Eisen J.A."/>
            <person name="Garrity G."/>
            <person name="Hugenholtz P."/>
            <person name="Kyrpides N.C."/>
        </authorList>
    </citation>
    <scope>NUCLEOTIDE SEQUENCE [LARGE SCALE GENOMIC DNA]</scope>
    <source>
        <strain evidence="2 3">VKM Ac-2541</strain>
    </source>
</reference>
<dbReference type="SUPFAM" id="SSF54593">
    <property type="entry name" value="Glyoxalase/Bleomycin resistance protein/Dihydroxybiphenyl dioxygenase"/>
    <property type="match status" value="1"/>
</dbReference>
<dbReference type="RefSeq" id="WP_132143901.1">
    <property type="nucleotide sequence ID" value="NZ_SLWR01000001.1"/>
</dbReference>
<evidence type="ECO:0000313" key="3">
    <source>
        <dbReference type="Proteomes" id="UP000295573"/>
    </source>
</evidence>
<feature type="domain" description="Glyoxalase-like" evidence="1">
    <location>
        <begin position="8"/>
        <end position="111"/>
    </location>
</feature>
<dbReference type="AlphaFoldDB" id="A0A4R2J0Q9"/>
<evidence type="ECO:0000313" key="2">
    <source>
        <dbReference type="EMBL" id="TCO51801.1"/>
    </source>
</evidence>
<sequence>MIGRLHHLAIDCPEPLELAEFYSALLGKPITYQSDDWVVVADNDRTSGLAFQRALDHQRPQWPDPARPQQMHFDVMVDDLEAASRAVLALGARRLADTVYEDPAGHPFCLIPRPGWAPPVNP</sequence>
<dbReference type="CDD" id="cd06587">
    <property type="entry name" value="VOC"/>
    <property type="match status" value="1"/>
</dbReference>
<keyword evidence="3" id="KW-1185">Reference proteome</keyword>
<comment type="caution">
    <text evidence="2">The sequence shown here is derived from an EMBL/GenBank/DDBJ whole genome shotgun (WGS) entry which is preliminary data.</text>
</comment>
<dbReference type="OrthoDB" id="1645442at2"/>
<dbReference type="PANTHER" id="PTHR35908">
    <property type="entry name" value="HYPOTHETICAL FUSION PROTEIN"/>
    <property type="match status" value="1"/>
</dbReference>
<dbReference type="PANTHER" id="PTHR35908:SF1">
    <property type="entry name" value="CONSERVED PROTEIN"/>
    <property type="match status" value="1"/>
</dbReference>
<dbReference type="Gene3D" id="3.10.180.10">
    <property type="entry name" value="2,3-Dihydroxybiphenyl 1,2-Dioxygenase, domain 1"/>
    <property type="match status" value="1"/>
</dbReference>
<protein>
    <recommendedName>
        <fullName evidence="1">Glyoxalase-like domain-containing protein</fullName>
    </recommendedName>
</protein>
<gene>
    <name evidence="2" type="ORF">EV646_101795</name>
</gene>
<evidence type="ECO:0000259" key="1">
    <source>
        <dbReference type="Pfam" id="PF18029"/>
    </source>
</evidence>
<organism evidence="2 3">
    <name type="scientific">Kribbella antiqua</name>
    <dbReference type="NCBI Taxonomy" id="2512217"/>
    <lineage>
        <taxon>Bacteria</taxon>
        <taxon>Bacillati</taxon>
        <taxon>Actinomycetota</taxon>
        <taxon>Actinomycetes</taxon>
        <taxon>Propionibacteriales</taxon>
        <taxon>Kribbellaceae</taxon>
        <taxon>Kribbella</taxon>
    </lineage>
</organism>
<dbReference type="Proteomes" id="UP000295573">
    <property type="component" value="Unassembled WGS sequence"/>
</dbReference>
<dbReference type="Pfam" id="PF18029">
    <property type="entry name" value="Glyoxalase_6"/>
    <property type="match status" value="1"/>
</dbReference>
<name>A0A4R2J0Q9_9ACTN</name>